<dbReference type="GO" id="GO:0016020">
    <property type="term" value="C:membrane"/>
    <property type="evidence" value="ECO:0007669"/>
    <property type="project" value="UniProtKB-SubCell"/>
</dbReference>
<evidence type="ECO:0000256" key="6">
    <source>
        <dbReference type="ARBA" id="ARBA00022989"/>
    </source>
</evidence>
<gene>
    <name evidence="11" type="ORF">KI387_035714</name>
</gene>
<evidence type="ECO:0000256" key="2">
    <source>
        <dbReference type="ARBA" id="ARBA00010617"/>
    </source>
</evidence>
<evidence type="ECO:0000256" key="4">
    <source>
        <dbReference type="ARBA" id="ARBA00022692"/>
    </source>
</evidence>
<dbReference type="InterPro" id="IPR036396">
    <property type="entry name" value="Cyt_P450_sf"/>
</dbReference>
<dbReference type="Pfam" id="PF00067">
    <property type="entry name" value="p450"/>
    <property type="match status" value="1"/>
</dbReference>
<keyword evidence="4" id="KW-0812">Transmembrane</keyword>
<comment type="subcellular location">
    <subcellularLocation>
        <location evidence="1">Membrane</location>
    </subcellularLocation>
</comment>
<accession>A0AA38KJP8</accession>
<keyword evidence="9" id="KW-0503">Monooxygenase</keyword>
<evidence type="ECO:0000256" key="8">
    <source>
        <dbReference type="ARBA" id="ARBA00023004"/>
    </source>
</evidence>
<dbReference type="GO" id="GO:0005506">
    <property type="term" value="F:iron ion binding"/>
    <property type="evidence" value="ECO:0007669"/>
    <property type="project" value="InterPro"/>
</dbReference>
<dbReference type="Proteomes" id="UP000824469">
    <property type="component" value="Unassembled WGS sequence"/>
</dbReference>
<feature type="non-terminal residue" evidence="11">
    <location>
        <position position="204"/>
    </location>
</feature>
<comment type="caution">
    <text evidence="11">The sequence shown here is derived from an EMBL/GenBank/DDBJ whole genome shotgun (WGS) entry which is preliminary data.</text>
</comment>
<keyword evidence="8" id="KW-0408">Iron</keyword>
<dbReference type="InterPro" id="IPR050665">
    <property type="entry name" value="Cytochrome_P450_Monooxygen"/>
</dbReference>
<proteinExistence type="inferred from homology"/>
<protein>
    <recommendedName>
        <fullName evidence="13">Cytochrome P450</fullName>
    </recommendedName>
</protein>
<dbReference type="Gene3D" id="1.20.120.990">
    <property type="entry name" value="Glycosyltransferase family 88, C-terminal domain"/>
    <property type="match status" value="1"/>
</dbReference>
<dbReference type="InterPro" id="IPR001128">
    <property type="entry name" value="Cyt_P450"/>
</dbReference>
<dbReference type="GO" id="GO:0020037">
    <property type="term" value="F:heme binding"/>
    <property type="evidence" value="ECO:0007669"/>
    <property type="project" value="InterPro"/>
</dbReference>
<evidence type="ECO:0000256" key="9">
    <source>
        <dbReference type="ARBA" id="ARBA00023033"/>
    </source>
</evidence>
<evidence type="ECO:0000256" key="1">
    <source>
        <dbReference type="ARBA" id="ARBA00004370"/>
    </source>
</evidence>
<comment type="similarity">
    <text evidence="2">Belongs to the cytochrome P450 family.</text>
</comment>
<keyword evidence="6" id="KW-1133">Transmembrane helix</keyword>
<organism evidence="11 12">
    <name type="scientific">Taxus chinensis</name>
    <name type="common">Chinese yew</name>
    <name type="synonym">Taxus wallichiana var. chinensis</name>
    <dbReference type="NCBI Taxonomy" id="29808"/>
    <lineage>
        <taxon>Eukaryota</taxon>
        <taxon>Viridiplantae</taxon>
        <taxon>Streptophyta</taxon>
        <taxon>Embryophyta</taxon>
        <taxon>Tracheophyta</taxon>
        <taxon>Spermatophyta</taxon>
        <taxon>Pinopsida</taxon>
        <taxon>Pinidae</taxon>
        <taxon>Conifers II</taxon>
        <taxon>Cupressales</taxon>
        <taxon>Taxaceae</taxon>
        <taxon>Taxus</taxon>
    </lineage>
</organism>
<keyword evidence="5" id="KW-0479">Metal-binding</keyword>
<dbReference type="GO" id="GO:0016705">
    <property type="term" value="F:oxidoreductase activity, acting on paired donors, with incorporation or reduction of molecular oxygen"/>
    <property type="evidence" value="ECO:0007669"/>
    <property type="project" value="InterPro"/>
</dbReference>
<dbReference type="SUPFAM" id="SSF48264">
    <property type="entry name" value="Cytochrome P450"/>
    <property type="match status" value="1"/>
</dbReference>
<dbReference type="PANTHER" id="PTHR24282:SF211">
    <property type="entry name" value="CYTOCHROME P450-RELATED"/>
    <property type="match status" value="1"/>
</dbReference>
<sequence length="204" mass="23376">ASPNRFLPTTKNRQRWNVEKGIRRSLRQVIHVREKTAEIEKSSRYGIDLLDLLMSENKEQVGGNLKNIASLTVEEVIDECKTVLPCRSRNKISPLDMDHNIVGYTSRLARAMIAERCWKCSGKNSYLDADNLSHLKIVGMILNETLRLYPPAVFPQRQTYKPMKLGRLSIPAGIQLMLPILAIHHDPTLWGHDAEDFNPERFCE</sequence>
<evidence type="ECO:0000256" key="5">
    <source>
        <dbReference type="ARBA" id="ARBA00022723"/>
    </source>
</evidence>
<evidence type="ECO:0008006" key="13">
    <source>
        <dbReference type="Google" id="ProtNLM"/>
    </source>
</evidence>
<keyword evidence="12" id="KW-1185">Reference proteome</keyword>
<keyword evidence="7" id="KW-0560">Oxidoreductase</keyword>
<evidence type="ECO:0000256" key="10">
    <source>
        <dbReference type="ARBA" id="ARBA00023136"/>
    </source>
</evidence>
<dbReference type="AlphaFoldDB" id="A0AA38KJP8"/>
<evidence type="ECO:0000313" key="12">
    <source>
        <dbReference type="Proteomes" id="UP000824469"/>
    </source>
</evidence>
<keyword evidence="3" id="KW-0349">Heme</keyword>
<dbReference type="PANTHER" id="PTHR24282">
    <property type="entry name" value="CYTOCHROME P450 FAMILY MEMBER"/>
    <property type="match status" value="1"/>
</dbReference>
<dbReference type="Gene3D" id="1.10.630.10">
    <property type="entry name" value="Cytochrome P450"/>
    <property type="match status" value="1"/>
</dbReference>
<dbReference type="GO" id="GO:0004497">
    <property type="term" value="F:monooxygenase activity"/>
    <property type="evidence" value="ECO:0007669"/>
    <property type="project" value="UniProtKB-KW"/>
</dbReference>
<reference evidence="11 12" key="1">
    <citation type="journal article" date="2021" name="Nat. Plants">
        <title>The Taxus genome provides insights into paclitaxel biosynthesis.</title>
        <authorList>
            <person name="Xiong X."/>
            <person name="Gou J."/>
            <person name="Liao Q."/>
            <person name="Li Y."/>
            <person name="Zhou Q."/>
            <person name="Bi G."/>
            <person name="Li C."/>
            <person name="Du R."/>
            <person name="Wang X."/>
            <person name="Sun T."/>
            <person name="Guo L."/>
            <person name="Liang H."/>
            <person name="Lu P."/>
            <person name="Wu Y."/>
            <person name="Zhang Z."/>
            <person name="Ro D.K."/>
            <person name="Shang Y."/>
            <person name="Huang S."/>
            <person name="Yan J."/>
        </authorList>
    </citation>
    <scope>NUCLEOTIDE SEQUENCE [LARGE SCALE GENOMIC DNA]</scope>
    <source>
        <strain evidence="11">Ta-2019</strain>
    </source>
</reference>
<evidence type="ECO:0000256" key="3">
    <source>
        <dbReference type="ARBA" id="ARBA00022617"/>
    </source>
</evidence>
<keyword evidence="10" id="KW-0472">Membrane</keyword>
<dbReference type="EMBL" id="JAHRHJ020000007">
    <property type="protein sequence ID" value="KAH9307803.1"/>
    <property type="molecule type" value="Genomic_DNA"/>
</dbReference>
<name>A0AA38KJP8_TAXCH</name>
<feature type="non-terminal residue" evidence="11">
    <location>
        <position position="1"/>
    </location>
</feature>
<evidence type="ECO:0000313" key="11">
    <source>
        <dbReference type="EMBL" id="KAH9307803.1"/>
    </source>
</evidence>
<evidence type="ECO:0000256" key="7">
    <source>
        <dbReference type="ARBA" id="ARBA00023002"/>
    </source>
</evidence>